<dbReference type="PROSITE" id="PS51462">
    <property type="entry name" value="NUDIX"/>
    <property type="match status" value="1"/>
</dbReference>
<evidence type="ECO:0000313" key="3">
    <source>
        <dbReference type="Proteomes" id="UP000245771"/>
    </source>
</evidence>
<dbReference type="STRING" id="1280837.A0A316V680"/>
<dbReference type="Pfam" id="PF00293">
    <property type="entry name" value="NUDIX"/>
    <property type="match status" value="1"/>
</dbReference>
<dbReference type="Proteomes" id="UP000245771">
    <property type="component" value="Unassembled WGS sequence"/>
</dbReference>
<dbReference type="InParanoid" id="A0A316V680"/>
<dbReference type="Gene3D" id="3.90.79.10">
    <property type="entry name" value="Nucleoside Triphosphate Pyrophosphohydrolase"/>
    <property type="match status" value="1"/>
</dbReference>
<dbReference type="CDD" id="cd03676">
    <property type="entry name" value="NUDIX_Tnr3_like"/>
    <property type="match status" value="1"/>
</dbReference>
<dbReference type="InterPro" id="IPR015797">
    <property type="entry name" value="NUDIX_hydrolase-like_dom_sf"/>
</dbReference>
<dbReference type="SUPFAM" id="SSF55811">
    <property type="entry name" value="Nudix"/>
    <property type="match status" value="1"/>
</dbReference>
<name>A0A316V680_9BASI</name>
<keyword evidence="3" id="KW-1185">Reference proteome</keyword>
<dbReference type="InterPro" id="IPR031804">
    <property type="entry name" value="DUF4743"/>
</dbReference>
<reference evidence="2 3" key="1">
    <citation type="journal article" date="2018" name="Mol. Biol. Evol.">
        <title>Broad Genomic Sampling Reveals a Smut Pathogenic Ancestry of the Fungal Clade Ustilaginomycotina.</title>
        <authorList>
            <person name="Kijpornyongpan T."/>
            <person name="Mondo S.J."/>
            <person name="Barry K."/>
            <person name="Sandor L."/>
            <person name="Lee J."/>
            <person name="Lipzen A."/>
            <person name="Pangilinan J."/>
            <person name="LaButti K."/>
            <person name="Hainaut M."/>
            <person name="Henrissat B."/>
            <person name="Grigoriev I.V."/>
            <person name="Spatafora J.W."/>
            <person name="Aime M.C."/>
        </authorList>
    </citation>
    <scope>NUCLEOTIDE SEQUENCE [LARGE SCALE GENOMIC DNA]</scope>
    <source>
        <strain evidence="2 3">MCA 3882</strain>
    </source>
</reference>
<accession>A0A316V680</accession>
<dbReference type="FunFam" id="3.90.79.10:FF:000019">
    <property type="entry name" value="Thiamin pyrophosphokinase, putative"/>
    <property type="match status" value="1"/>
</dbReference>
<dbReference type="EMBL" id="KZ819605">
    <property type="protein sequence ID" value="PWN33087.1"/>
    <property type="molecule type" value="Genomic_DNA"/>
</dbReference>
<evidence type="ECO:0000313" key="2">
    <source>
        <dbReference type="EMBL" id="PWN33087.1"/>
    </source>
</evidence>
<gene>
    <name evidence="2" type="ORF">FA14DRAFT_168898</name>
</gene>
<organism evidence="2 3">
    <name type="scientific">Meira miltonrushii</name>
    <dbReference type="NCBI Taxonomy" id="1280837"/>
    <lineage>
        <taxon>Eukaryota</taxon>
        <taxon>Fungi</taxon>
        <taxon>Dikarya</taxon>
        <taxon>Basidiomycota</taxon>
        <taxon>Ustilaginomycotina</taxon>
        <taxon>Exobasidiomycetes</taxon>
        <taxon>Exobasidiales</taxon>
        <taxon>Brachybasidiaceae</taxon>
        <taxon>Meira</taxon>
    </lineage>
</organism>
<dbReference type="OrthoDB" id="10261522at2759"/>
<sequence>MDLLTVVQQCHNDDPWSDTSLTPFFLSQPPQGVQIGFLPPSVDRKQVWLNDSLQTKKARTEGLRQIVESWRDRNIFPDPLKGWRNELYSIYGPDRKEAFALERSACALFGLATFGVHATAYTSNYKIWVPKRAHNKSTWPGYLDNSVAGGISAGDSPFDSMVRECGEEAGMQESLARSAMKQNGVISYFYRTPLGWRQPEVEYTYDILVPDSFQPKPIDGEAESFELMDIDQILPLMKQGKFKPNCALVLIDFLIRHGFLTMENCDCDYVKLVCSLHNDLRLPGP</sequence>
<feature type="domain" description="Nudix hydrolase" evidence="1">
    <location>
        <begin position="101"/>
        <end position="250"/>
    </location>
</feature>
<dbReference type="InterPro" id="IPR000086">
    <property type="entry name" value="NUDIX_hydrolase_dom"/>
</dbReference>
<evidence type="ECO:0000259" key="1">
    <source>
        <dbReference type="PROSITE" id="PS51462"/>
    </source>
</evidence>
<dbReference type="GeneID" id="37021952"/>
<dbReference type="PANTHER" id="PTHR13622:SF8">
    <property type="entry name" value="THIAMIN PYROPHOSPHOKINASE 1"/>
    <property type="match status" value="1"/>
</dbReference>
<dbReference type="RefSeq" id="XP_025353389.1">
    <property type="nucleotide sequence ID" value="XM_025500171.1"/>
</dbReference>
<dbReference type="PANTHER" id="PTHR13622">
    <property type="entry name" value="THIAMIN PYROPHOSPHOKINASE"/>
    <property type="match status" value="1"/>
</dbReference>
<dbReference type="AlphaFoldDB" id="A0A316V680"/>
<dbReference type="Pfam" id="PF15916">
    <property type="entry name" value="DUF4743"/>
    <property type="match status" value="1"/>
</dbReference>
<protein>
    <recommendedName>
        <fullName evidence="1">Nudix hydrolase domain-containing protein</fullName>
    </recommendedName>
</protein>
<dbReference type="GO" id="GO:0044715">
    <property type="term" value="F:8-oxo-dGDP phosphatase activity"/>
    <property type="evidence" value="ECO:0007669"/>
    <property type="project" value="TreeGrafter"/>
</dbReference>
<proteinExistence type="predicted"/>